<dbReference type="GO" id="GO:0008757">
    <property type="term" value="F:S-adenosylmethionine-dependent methyltransferase activity"/>
    <property type="evidence" value="ECO:0007669"/>
    <property type="project" value="UniProtKB-ARBA"/>
</dbReference>
<keyword evidence="4" id="KW-0489">Methyltransferase</keyword>
<dbReference type="PANTHER" id="PTHR46165">
    <property type="entry name" value="SET AND MYND DOMAIN-CONTAINING PROTEIN 4"/>
    <property type="match status" value="1"/>
</dbReference>
<organism evidence="18 19">
    <name type="scientific">Aphidius gifuensis</name>
    <name type="common">Parasitoid wasp</name>
    <dbReference type="NCBI Taxonomy" id="684658"/>
    <lineage>
        <taxon>Eukaryota</taxon>
        <taxon>Metazoa</taxon>
        <taxon>Ecdysozoa</taxon>
        <taxon>Arthropoda</taxon>
        <taxon>Hexapoda</taxon>
        <taxon>Insecta</taxon>
        <taxon>Pterygota</taxon>
        <taxon>Neoptera</taxon>
        <taxon>Endopterygota</taxon>
        <taxon>Hymenoptera</taxon>
        <taxon>Apocrita</taxon>
        <taxon>Ichneumonoidea</taxon>
        <taxon>Braconidae</taxon>
        <taxon>Aphidiinae</taxon>
        <taxon>Aphidius</taxon>
    </lineage>
</organism>
<dbReference type="Gene3D" id="2.170.270.10">
    <property type="entry name" value="SET domain"/>
    <property type="match status" value="1"/>
</dbReference>
<reference evidence="18 19" key="1">
    <citation type="submission" date="2020-08" db="EMBL/GenBank/DDBJ databases">
        <title>Aphidius gifuensis genome sequencing and assembly.</title>
        <authorList>
            <person name="Du Z."/>
        </authorList>
    </citation>
    <scope>NUCLEOTIDE SEQUENCE [LARGE SCALE GENOMIC DNA]</scope>
    <source>
        <strain evidence="18">YNYX2018</strain>
        <tissue evidence="18">Adults</tissue>
    </source>
</reference>
<dbReference type="Proteomes" id="UP000639338">
    <property type="component" value="Unassembled WGS sequence"/>
</dbReference>
<dbReference type="PROSITE" id="PS50280">
    <property type="entry name" value="SET"/>
    <property type="match status" value="1"/>
</dbReference>
<evidence type="ECO:0000313" key="19">
    <source>
        <dbReference type="Proteomes" id="UP000639338"/>
    </source>
</evidence>
<dbReference type="Gene3D" id="1.10.220.160">
    <property type="match status" value="1"/>
</dbReference>
<dbReference type="CDD" id="cd10536">
    <property type="entry name" value="SET_SMYD4"/>
    <property type="match status" value="1"/>
</dbReference>
<evidence type="ECO:0000256" key="5">
    <source>
        <dbReference type="ARBA" id="ARBA00022679"/>
    </source>
</evidence>
<dbReference type="InterPro" id="IPR044421">
    <property type="entry name" value="SMYD4_SET"/>
</dbReference>
<evidence type="ECO:0000256" key="2">
    <source>
        <dbReference type="ARBA" id="ARBA00004496"/>
    </source>
</evidence>
<evidence type="ECO:0000259" key="16">
    <source>
        <dbReference type="PROSITE" id="PS50280"/>
    </source>
</evidence>
<dbReference type="InterPro" id="IPR001214">
    <property type="entry name" value="SET_dom"/>
</dbReference>
<comment type="subcellular location">
    <subcellularLocation>
        <location evidence="2">Cytoplasm</location>
    </subcellularLocation>
    <subcellularLocation>
        <location evidence="1">Nucleus</location>
    </subcellularLocation>
</comment>
<evidence type="ECO:0000259" key="17">
    <source>
        <dbReference type="PROSITE" id="PS50865"/>
    </source>
</evidence>
<dbReference type="OrthoDB" id="5945798at2759"/>
<dbReference type="Gene3D" id="6.10.140.2220">
    <property type="match status" value="1"/>
</dbReference>
<evidence type="ECO:0000256" key="4">
    <source>
        <dbReference type="ARBA" id="ARBA00022603"/>
    </source>
</evidence>
<evidence type="ECO:0000256" key="11">
    <source>
        <dbReference type="ARBA" id="ARBA00048985"/>
    </source>
</evidence>
<comment type="catalytic activity">
    <reaction evidence="11">
        <text>L-lysyl-[protein] + S-adenosyl-L-methionine = N(6)-methyl-L-lysyl-[protein] + S-adenosyl-L-homocysteine + H(+)</text>
        <dbReference type="Rhea" id="RHEA:51736"/>
        <dbReference type="Rhea" id="RHEA-COMP:9752"/>
        <dbReference type="Rhea" id="RHEA-COMP:13053"/>
        <dbReference type="ChEBI" id="CHEBI:15378"/>
        <dbReference type="ChEBI" id="CHEBI:29969"/>
        <dbReference type="ChEBI" id="CHEBI:57856"/>
        <dbReference type="ChEBI" id="CHEBI:59789"/>
        <dbReference type="ChEBI" id="CHEBI:61929"/>
    </reaction>
</comment>
<dbReference type="GO" id="GO:0005634">
    <property type="term" value="C:nucleus"/>
    <property type="evidence" value="ECO:0007669"/>
    <property type="project" value="UniProtKB-SubCell"/>
</dbReference>
<accession>A0A834XYP8</accession>
<feature type="domain" description="SET" evidence="16">
    <location>
        <begin position="195"/>
        <end position="497"/>
    </location>
</feature>
<evidence type="ECO:0000313" key="18">
    <source>
        <dbReference type="EMBL" id="KAF7993609.1"/>
    </source>
</evidence>
<dbReference type="PROSITE" id="PS50865">
    <property type="entry name" value="ZF_MYND_2"/>
    <property type="match status" value="1"/>
</dbReference>
<keyword evidence="5" id="KW-0808">Transferase</keyword>
<protein>
    <recommendedName>
        <fullName evidence="13">Protein-lysine N-methyltransferase SMYD4</fullName>
    </recommendedName>
    <alternativeName>
        <fullName evidence="14">SET and MYND domain-containing protein 4</fullName>
    </alternativeName>
</protein>
<evidence type="ECO:0000256" key="13">
    <source>
        <dbReference type="ARBA" id="ARBA00093635"/>
    </source>
</evidence>
<keyword evidence="8 15" id="KW-0863">Zinc-finger</keyword>
<dbReference type="SUPFAM" id="SSF82199">
    <property type="entry name" value="SET domain"/>
    <property type="match status" value="1"/>
</dbReference>
<dbReference type="Pfam" id="PF01753">
    <property type="entry name" value="zf-MYND"/>
    <property type="match status" value="1"/>
</dbReference>
<evidence type="ECO:0000256" key="14">
    <source>
        <dbReference type="ARBA" id="ARBA00093680"/>
    </source>
</evidence>
<dbReference type="PROSITE" id="PS01360">
    <property type="entry name" value="ZF_MYND_1"/>
    <property type="match status" value="1"/>
</dbReference>
<dbReference type="EMBL" id="JACMRX010000003">
    <property type="protein sequence ID" value="KAF7993609.1"/>
    <property type="molecule type" value="Genomic_DNA"/>
</dbReference>
<keyword evidence="3" id="KW-0963">Cytoplasm</keyword>
<feature type="domain" description="MYND-type" evidence="17">
    <location>
        <begin position="241"/>
        <end position="284"/>
    </location>
</feature>
<dbReference type="SUPFAM" id="SSF144232">
    <property type="entry name" value="HIT/MYND zinc finger-like"/>
    <property type="match status" value="1"/>
</dbReference>
<dbReference type="GO" id="GO:0042826">
    <property type="term" value="F:histone deacetylase binding"/>
    <property type="evidence" value="ECO:0007669"/>
    <property type="project" value="TreeGrafter"/>
</dbReference>
<dbReference type="InterPro" id="IPR002893">
    <property type="entry name" value="Znf_MYND"/>
</dbReference>
<dbReference type="GO" id="GO:0008270">
    <property type="term" value="F:zinc ion binding"/>
    <property type="evidence" value="ECO:0007669"/>
    <property type="project" value="UniProtKB-KW"/>
</dbReference>
<dbReference type="GO" id="GO:0008276">
    <property type="term" value="F:protein methyltransferase activity"/>
    <property type="evidence" value="ECO:0007669"/>
    <property type="project" value="UniProtKB-ARBA"/>
</dbReference>
<evidence type="ECO:0000256" key="3">
    <source>
        <dbReference type="ARBA" id="ARBA00022490"/>
    </source>
</evidence>
<dbReference type="InterPro" id="IPR046341">
    <property type="entry name" value="SET_dom_sf"/>
</dbReference>
<evidence type="ECO:0000256" key="15">
    <source>
        <dbReference type="PROSITE-ProRule" id="PRU00134"/>
    </source>
</evidence>
<comment type="function">
    <text evidence="12">Protein-lysine N-methyltransferase. Monomethylates PRMT5, modulating its transcriptional activity. May also act as a histone methyltransferase. Plays a critical role in cardiac development. Acts as a key epigenetic regulator of gene expression during cardiac development via its dual activities as a methyltransferase and negative regulator of HDAC1.</text>
</comment>
<gene>
    <name evidence="18" type="ORF">HCN44_010204</name>
</gene>
<evidence type="ECO:0000256" key="9">
    <source>
        <dbReference type="ARBA" id="ARBA00022833"/>
    </source>
</evidence>
<evidence type="ECO:0000256" key="12">
    <source>
        <dbReference type="ARBA" id="ARBA00093423"/>
    </source>
</evidence>
<evidence type="ECO:0000256" key="1">
    <source>
        <dbReference type="ARBA" id="ARBA00004123"/>
    </source>
</evidence>
<dbReference type="Pfam" id="PF00856">
    <property type="entry name" value="SET"/>
    <property type="match status" value="1"/>
</dbReference>
<keyword evidence="6" id="KW-0949">S-adenosyl-L-methionine</keyword>
<keyword evidence="9" id="KW-0862">Zinc</keyword>
<keyword evidence="19" id="KW-1185">Reference proteome</keyword>
<sequence length="633" mass="72833">MENFSRTTLEQFHSKIYNAASESFLKNFRKYSEAGDRHQMIESIMKIEKTSDFEISTQYNEKDNEKAEKLFNELEMIDGSTSELVILKKIDILTKALFAVDKNDMLFIEILTTRARYSFSIGYYSKCSKDCDHVLIKIPEYNYYNDEDLNKYKDMCILLKNKCKKFAGKRKIIAESNLKLPKIDGKINRKLKNCSDVVSLNYNNDRGRHLIVTKNIKAGSVLIIDEPFSFSTDETALTTNCMHCHVSLKLNENICLPCENCQTVSFCSEKCRKLAWLNYHKYECQIFNNFLENPDDCNKEIKQRSYLLLAYRTTVAKAILKSSNTLDPEFLFYQDAKSPEAIKSLKINIDNDIYDPLDYKTVYSLETHCEKAKLNLNLSRSIKALYLAKCLAFVLSEIHSKINDTVGPNEIILLGVGMLRHIQAVDCNAYEIVENIRDCNSKTWEPRNVGGAIYTTVSLVNHGCYPNIVRHSYPGGKVVVRTLRSIDKDTEILDCYGPHFITDSFELRQQYLTDKYHFKCCCEACIAKWKFPLPDEITFRCNLCGNPIDSVRSKCTICLQKIDLKKINTLFSKSMKKRISAITKMFDGQYNDGLVLLLEHAFFIDKNLIAPSLEGIKTQQSIIQCYNSMSNIS</sequence>
<dbReference type="GO" id="GO:0032259">
    <property type="term" value="P:methylation"/>
    <property type="evidence" value="ECO:0007669"/>
    <property type="project" value="UniProtKB-KW"/>
</dbReference>
<dbReference type="GO" id="GO:0008170">
    <property type="term" value="F:N-methyltransferase activity"/>
    <property type="evidence" value="ECO:0007669"/>
    <property type="project" value="UniProtKB-ARBA"/>
</dbReference>
<name>A0A834XYP8_APHGI</name>
<keyword evidence="10" id="KW-0539">Nucleus</keyword>
<dbReference type="AlphaFoldDB" id="A0A834XYP8"/>
<dbReference type="InterPro" id="IPR052097">
    <property type="entry name" value="SET-MYND_domain_protein"/>
</dbReference>
<evidence type="ECO:0000256" key="8">
    <source>
        <dbReference type="ARBA" id="ARBA00022771"/>
    </source>
</evidence>
<evidence type="ECO:0000256" key="7">
    <source>
        <dbReference type="ARBA" id="ARBA00022723"/>
    </source>
</evidence>
<comment type="caution">
    <text evidence="18">The sequence shown here is derived from an EMBL/GenBank/DDBJ whole genome shotgun (WGS) entry which is preliminary data.</text>
</comment>
<evidence type="ECO:0000256" key="6">
    <source>
        <dbReference type="ARBA" id="ARBA00022691"/>
    </source>
</evidence>
<dbReference type="PANTHER" id="PTHR46165:SF2">
    <property type="entry name" value="SET AND MYND DOMAIN-CONTAINING PROTEIN 4"/>
    <property type="match status" value="1"/>
</dbReference>
<keyword evidence="7" id="KW-0479">Metal-binding</keyword>
<proteinExistence type="predicted"/>
<evidence type="ECO:0000256" key="10">
    <source>
        <dbReference type="ARBA" id="ARBA00023242"/>
    </source>
</evidence>
<dbReference type="GO" id="GO:0005737">
    <property type="term" value="C:cytoplasm"/>
    <property type="evidence" value="ECO:0007669"/>
    <property type="project" value="UniProtKB-SubCell"/>
</dbReference>